<name>A0A067MEY5_BOTB1</name>
<dbReference type="EMBL" id="KL198070">
    <property type="protein sequence ID" value="KDQ10156.1"/>
    <property type="molecule type" value="Genomic_DNA"/>
</dbReference>
<proteinExistence type="predicted"/>
<accession>A0A067MEY5</accession>
<reference evidence="2" key="1">
    <citation type="journal article" date="2014" name="Proc. Natl. Acad. Sci. U.S.A.">
        <title>Extensive sampling of basidiomycete genomes demonstrates inadequacy of the white-rot/brown-rot paradigm for wood decay fungi.</title>
        <authorList>
            <person name="Riley R."/>
            <person name="Salamov A.A."/>
            <person name="Brown D.W."/>
            <person name="Nagy L.G."/>
            <person name="Floudas D."/>
            <person name="Held B.W."/>
            <person name="Levasseur A."/>
            <person name="Lombard V."/>
            <person name="Morin E."/>
            <person name="Otillar R."/>
            <person name="Lindquist E.A."/>
            <person name="Sun H."/>
            <person name="LaButti K.M."/>
            <person name="Schmutz J."/>
            <person name="Jabbour D."/>
            <person name="Luo H."/>
            <person name="Baker S.E."/>
            <person name="Pisabarro A.G."/>
            <person name="Walton J.D."/>
            <person name="Blanchette R.A."/>
            <person name="Henrissat B."/>
            <person name="Martin F."/>
            <person name="Cullen D."/>
            <person name="Hibbett D.S."/>
            <person name="Grigoriev I.V."/>
        </authorList>
    </citation>
    <scope>NUCLEOTIDE SEQUENCE [LARGE SCALE GENOMIC DNA]</scope>
    <source>
        <strain evidence="2">FD-172 SS1</strain>
    </source>
</reference>
<sequence>MIPCTCAIGFLDIQIRCGDINRSPATRRVLGEPEEKSDQNASTVSVKVRWFLPNSLSLVYIRTAIGTARGSAFLYSSEIISPPHPSSLHYTRCT</sequence>
<dbReference type="Proteomes" id="UP000027195">
    <property type="component" value="Unassembled WGS sequence"/>
</dbReference>
<dbReference type="AlphaFoldDB" id="A0A067MEY5"/>
<gene>
    <name evidence="1" type="ORF">BOTBODRAFT_498642</name>
</gene>
<evidence type="ECO:0000313" key="1">
    <source>
        <dbReference type="EMBL" id="KDQ10156.1"/>
    </source>
</evidence>
<organism evidence="1 2">
    <name type="scientific">Botryobasidium botryosum (strain FD-172 SS1)</name>
    <dbReference type="NCBI Taxonomy" id="930990"/>
    <lineage>
        <taxon>Eukaryota</taxon>
        <taxon>Fungi</taxon>
        <taxon>Dikarya</taxon>
        <taxon>Basidiomycota</taxon>
        <taxon>Agaricomycotina</taxon>
        <taxon>Agaricomycetes</taxon>
        <taxon>Cantharellales</taxon>
        <taxon>Botryobasidiaceae</taxon>
        <taxon>Botryobasidium</taxon>
    </lineage>
</organism>
<keyword evidence="2" id="KW-1185">Reference proteome</keyword>
<dbReference type="InParanoid" id="A0A067MEY5"/>
<evidence type="ECO:0000313" key="2">
    <source>
        <dbReference type="Proteomes" id="UP000027195"/>
    </source>
</evidence>
<dbReference type="HOGENOM" id="CLU_2385864_0_0_1"/>
<protein>
    <submittedName>
        <fullName evidence="1">Uncharacterized protein</fullName>
    </submittedName>
</protein>